<evidence type="ECO:0008006" key="3">
    <source>
        <dbReference type="Google" id="ProtNLM"/>
    </source>
</evidence>
<reference evidence="1 2" key="1">
    <citation type="submission" date="2019-12" db="EMBL/GenBank/DDBJ databases">
        <title>Strain KN286 was isolated from seawater, which was collected from Caroline Seamount in the tropical western Pacific.</title>
        <authorList>
            <person name="Wang Q."/>
        </authorList>
    </citation>
    <scope>NUCLEOTIDE SEQUENCE [LARGE SCALE GENOMIC DNA]</scope>
    <source>
        <strain evidence="1 2">KN286</strain>
    </source>
</reference>
<dbReference type="Proteomes" id="UP000436016">
    <property type="component" value="Unassembled WGS sequence"/>
</dbReference>
<dbReference type="EMBL" id="WUWG01000006">
    <property type="protein sequence ID" value="MXU66565.1"/>
    <property type="molecule type" value="Genomic_DNA"/>
</dbReference>
<dbReference type="RefSeq" id="WP_160856170.1">
    <property type="nucleotide sequence ID" value="NZ_WUWG01000006.1"/>
</dbReference>
<dbReference type="AlphaFoldDB" id="A0A6B0TXX9"/>
<name>A0A6B0TXX9_9RHOB</name>
<evidence type="ECO:0000313" key="1">
    <source>
        <dbReference type="EMBL" id="MXU66565.1"/>
    </source>
</evidence>
<evidence type="ECO:0000313" key="2">
    <source>
        <dbReference type="Proteomes" id="UP000436016"/>
    </source>
</evidence>
<protein>
    <recommendedName>
        <fullName evidence="3">Lipoprotein</fullName>
    </recommendedName>
</protein>
<organism evidence="1 2">
    <name type="scientific">Oceanomicrobium pacificus</name>
    <dbReference type="NCBI Taxonomy" id="2692916"/>
    <lineage>
        <taxon>Bacteria</taxon>
        <taxon>Pseudomonadati</taxon>
        <taxon>Pseudomonadota</taxon>
        <taxon>Alphaproteobacteria</taxon>
        <taxon>Rhodobacterales</taxon>
        <taxon>Paracoccaceae</taxon>
        <taxon>Oceanomicrobium</taxon>
    </lineage>
</organism>
<sequence length="56" mass="6141">MRLTRLVILPVLIAGLAGCVAPEPVYDVEKERQKEFDSAINDALADVDTETLKALE</sequence>
<accession>A0A6B0TXX9</accession>
<dbReference type="PROSITE" id="PS51257">
    <property type="entry name" value="PROKAR_LIPOPROTEIN"/>
    <property type="match status" value="1"/>
</dbReference>
<keyword evidence="2" id="KW-1185">Reference proteome</keyword>
<proteinExistence type="predicted"/>
<comment type="caution">
    <text evidence="1">The sequence shown here is derived from an EMBL/GenBank/DDBJ whole genome shotgun (WGS) entry which is preliminary data.</text>
</comment>
<gene>
    <name evidence="1" type="ORF">GSH16_14035</name>
</gene>